<evidence type="ECO:0000256" key="2">
    <source>
        <dbReference type="ARBA" id="ARBA00022679"/>
    </source>
</evidence>
<evidence type="ECO:0000313" key="5">
    <source>
        <dbReference type="EMBL" id="MQT16736.1"/>
    </source>
</evidence>
<keyword evidence="2 5" id="KW-0808">Transferase</keyword>
<gene>
    <name evidence="5" type="ORF">F3168_05620</name>
</gene>
<dbReference type="InterPro" id="IPR013216">
    <property type="entry name" value="Methyltransf_11"/>
</dbReference>
<evidence type="ECO:0000256" key="3">
    <source>
        <dbReference type="ARBA" id="ARBA00022691"/>
    </source>
</evidence>
<proteinExistence type="predicted"/>
<accession>A0A7C9GP67</accession>
<dbReference type="InterPro" id="IPR029063">
    <property type="entry name" value="SAM-dependent_MTases_sf"/>
</dbReference>
<dbReference type="Proteomes" id="UP000481327">
    <property type="component" value="Unassembled WGS sequence"/>
</dbReference>
<dbReference type="GO" id="GO:0010420">
    <property type="term" value="F:polyprenyldihydroxybenzoate methyltransferase activity"/>
    <property type="evidence" value="ECO:0007669"/>
    <property type="project" value="TreeGrafter"/>
</dbReference>
<evidence type="ECO:0000313" key="6">
    <source>
        <dbReference type="Proteomes" id="UP000481327"/>
    </source>
</evidence>
<dbReference type="CDD" id="cd02440">
    <property type="entry name" value="AdoMet_MTases"/>
    <property type="match status" value="1"/>
</dbReference>
<sequence length="239" mass="26746">MDTGWDASADAWIALVGSEGDWGRRFVLDRPMLERCRGRGIVRALDIGCGEGRFCRMLVREGIATVGIDPTAGLIEQARHLHPDGDYRIERAEATSLPDAGFDLVVSYLSLIDIADLEAAIREAHRLLRPGGSFLIANLQSFNTAAEPLGWSHEPDGSRRFSIDHYLEARPRWTEWQGIRICNWHRPLASYMTALLDAGFCLTHFAEPGPEPGCTGPKADRYRRAPNFLVMEWQKPVFA</sequence>
<keyword evidence="3" id="KW-0949">S-adenosyl-L-methionine</keyword>
<dbReference type="SUPFAM" id="SSF53335">
    <property type="entry name" value="S-adenosyl-L-methionine-dependent methyltransferases"/>
    <property type="match status" value="1"/>
</dbReference>
<dbReference type="GO" id="GO:0032259">
    <property type="term" value="P:methylation"/>
    <property type="evidence" value="ECO:0007669"/>
    <property type="project" value="UniProtKB-KW"/>
</dbReference>
<dbReference type="AlphaFoldDB" id="A0A7C9GP67"/>
<comment type="caution">
    <text evidence="5">The sequence shown here is derived from an EMBL/GenBank/DDBJ whole genome shotgun (WGS) entry which is preliminary data.</text>
</comment>
<protein>
    <submittedName>
        <fullName evidence="5">Methyltransferase domain-containing protein</fullName>
    </submittedName>
</protein>
<keyword evidence="6" id="KW-1185">Reference proteome</keyword>
<dbReference type="Gene3D" id="3.40.50.150">
    <property type="entry name" value="Vaccinia Virus protein VP39"/>
    <property type="match status" value="1"/>
</dbReference>
<dbReference type="PANTHER" id="PTHR43464:SF19">
    <property type="entry name" value="UBIQUINONE BIOSYNTHESIS O-METHYLTRANSFERASE, MITOCHONDRIAL"/>
    <property type="match status" value="1"/>
</dbReference>
<keyword evidence="1 5" id="KW-0489">Methyltransferase</keyword>
<dbReference type="PANTHER" id="PTHR43464">
    <property type="entry name" value="METHYLTRANSFERASE"/>
    <property type="match status" value="1"/>
</dbReference>
<dbReference type="OrthoDB" id="9777638at2"/>
<name>A0A7C9GP67_9SPHN</name>
<dbReference type="EMBL" id="WIOL01000002">
    <property type="protein sequence ID" value="MQT16736.1"/>
    <property type="molecule type" value="Genomic_DNA"/>
</dbReference>
<evidence type="ECO:0000259" key="4">
    <source>
        <dbReference type="Pfam" id="PF08241"/>
    </source>
</evidence>
<dbReference type="RefSeq" id="WP_152577199.1">
    <property type="nucleotide sequence ID" value="NZ_JAATJI010000001.1"/>
</dbReference>
<reference evidence="5 6" key="1">
    <citation type="submission" date="2019-09" db="EMBL/GenBank/DDBJ databases">
        <title>Polymorphobacter sp. isolated from a lake in China.</title>
        <authorList>
            <person name="Liu Z."/>
        </authorList>
    </citation>
    <scope>NUCLEOTIDE SEQUENCE [LARGE SCALE GENOMIC DNA]</scope>
    <source>
        <strain evidence="5 6">D40P</strain>
    </source>
</reference>
<dbReference type="Pfam" id="PF08241">
    <property type="entry name" value="Methyltransf_11"/>
    <property type="match status" value="1"/>
</dbReference>
<organism evidence="5 6">
    <name type="scientific">Sandarakinorhabdus fusca</name>
    <dbReference type="NCBI Taxonomy" id="1439888"/>
    <lineage>
        <taxon>Bacteria</taxon>
        <taxon>Pseudomonadati</taxon>
        <taxon>Pseudomonadota</taxon>
        <taxon>Alphaproteobacteria</taxon>
        <taxon>Sphingomonadales</taxon>
        <taxon>Sphingosinicellaceae</taxon>
        <taxon>Sandarakinorhabdus</taxon>
    </lineage>
</organism>
<evidence type="ECO:0000256" key="1">
    <source>
        <dbReference type="ARBA" id="ARBA00022603"/>
    </source>
</evidence>
<feature type="domain" description="Methyltransferase type 11" evidence="4">
    <location>
        <begin position="45"/>
        <end position="136"/>
    </location>
</feature>